<proteinExistence type="predicted"/>
<feature type="non-terminal residue" evidence="1">
    <location>
        <position position="209"/>
    </location>
</feature>
<evidence type="ECO:0000313" key="1">
    <source>
        <dbReference type="EMBL" id="RNA08260.1"/>
    </source>
</evidence>
<name>A0A3M7QA32_BRAPC</name>
<accession>A0A3M7QA32</accession>
<gene>
    <name evidence="1" type="ORF">BpHYR1_048711</name>
</gene>
<dbReference type="OrthoDB" id="6693298at2759"/>
<dbReference type="EMBL" id="REGN01006800">
    <property type="protein sequence ID" value="RNA08260.1"/>
    <property type="molecule type" value="Genomic_DNA"/>
</dbReference>
<keyword evidence="2" id="KW-1185">Reference proteome</keyword>
<evidence type="ECO:0000313" key="2">
    <source>
        <dbReference type="Proteomes" id="UP000276133"/>
    </source>
</evidence>
<reference evidence="1 2" key="1">
    <citation type="journal article" date="2018" name="Sci. Rep.">
        <title>Genomic signatures of local adaptation to the degree of environmental predictability in rotifers.</title>
        <authorList>
            <person name="Franch-Gras L."/>
            <person name="Hahn C."/>
            <person name="Garcia-Roger E.M."/>
            <person name="Carmona M.J."/>
            <person name="Serra M."/>
            <person name="Gomez A."/>
        </authorList>
    </citation>
    <scope>NUCLEOTIDE SEQUENCE [LARGE SCALE GENOMIC DNA]</scope>
    <source>
        <strain evidence="1">HYR1</strain>
    </source>
</reference>
<dbReference type="AlphaFoldDB" id="A0A3M7QA32"/>
<comment type="caution">
    <text evidence="1">The sequence shown here is derived from an EMBL/GenBank/DDBJ whole genome shotgun (WGS) entry which is preliminary data.</text>
</comment>
<sequence length="209" mass="24890">MNQLILAHKGIESKIEDIFKEESSLNDQIQSVLCKEYVPQLVKCYEVTEFCFRKAIEKKCTLSFTGYSNGAWLSEYSIYFCEKYIKPMYRCQLNVDFKAVLFESPVIMRDENQSISNIIISEIQFDVRNLNIVNYLVSPNLMNSNKENQKSKKFLEKIKKKFIPKTLCDKIEQYRFIYNEESFENEKPSNYCLMENWPLLKIDFDNDYK</sequence>
<protein>
    <submittedName>
        <fullName evidence="1">Lipase family</fullName>
    </submittedName>
</protein>
<dbReference type="Proteomes" id="UP000276133">
    <property type="component" value="Unassembled WGS sequence"/>
</dbReference>
<organism evidence="1 2">
    <name type="scientific">Brachionus plicatilis</name>
    <name type="common">Marine rotifer</name>
    <name type="synonym">Brachionus muelleri</name>
    <dbReference type="NCBI Taxonomy" id="10195"/>
    <lineage>
        <taxon>Eukaryota</taxon>
        <taxon>Metazoa</taxon>
        <taxon>Spiralia</taxon>
        <taxon>Gnathifera</taxon>
        <taxon>Rotifera</taxon>
        <taxon>Eurotatoria</taxon>
        <taxon>Monogononta</taxon>
        <taxon>Pseudotrocha</taxon>
        <taxon>Ploima</taxon>
        <taxon>Brachionidae</taxon>
        <taxon>Brachionus</taxon>
    </lineage>
</organism>